<reference evidence="3" key="1">
    <citation type="submission" date="2018-06" db="EMBL/GenBank/DDBJ databases">
        <authorList>
            <consortium name="Pathogen Informatics"/>
        </authorList>
    </citation>
    <scope>NUCLEOTIDE SEQUENCE [LARGE SCALE GENOMIC DNA]</scope>
    <source>
        <strain evidence="3">NCTC10135</strain>
    </source>
</reference>
<sequence length="77" mass="9667">MSKFDNKKQLRDFEKKLKELQQIENQFKEKYAEYLIQLKKKLIERFKQQYDNFINEIDKLKEKKFKKTISSFKAKNW</sequence>
<evidence type="ECO:0000313" key="2">
    <source>
        <dbReference type="EMBL" id="SYV90202.1"/>
    </source>
</evidence>
<dbReference type="AlphaFoldDB" id="A0A3B0NZS2"/>
<gene>
    <name evidence="2" type="ORF">NCTC10135_00720</name>
</gene>
<evidence type="ECO:0000313" key="3">
    <source>
        <dbReference type="Proteomes" id="UP000259864"/>
    </source>
</evidence>
<organism evidence="2 3">
    <name type="scientific">Metamycoplasma alkalescens</name>
    <dbReference type="NCBI Taxonomy" id="45363"/>
    <lineage>
        <taxon>Bacteria</taxon>
        <taxon>Bacillati</taxon>
        <taxon>Mycoplasmatota</taxon>
        <taxon>Mycoplasmoidales</taxon>
        <taxon>Metamycoplasmataceae</taxon>
        <taxon>Metamycoplasma</taxon>
    </lineage>
</organism>
<feature type="coiled-coil region" evidence="1">
    <location>
        <begin position="6"/>
        <end position="63"/>
    </location>
</feature>
<proteinExistence type="predicted"/>
<evidence type="ECO:0000256" key="1">
    <source>
        <dbReference type="SAM" id="Coils"/>
    </source>
</evidence>
<name>A0A3B0NZS2_9BACT</name>
<dbReference type="EMBL" id="LS991949">
    <property type="protein sequence ID" value="SYV90202.1"/>
    <property type="molecule type" value="Genomic_DNA"/>
</dbReference>
<dbReference type="KEGG" id="mala:NCTC10135_00720"/>
<accession>A0A3B0NZS2</accession>
<feature type="non-terminal residue" evidence="2">
    <location>
        <position position="77"/>
    </location>
</feature>
<protein>
    <submittedName>
        <fullName evidence="2">Uncharacterized protein</fullName>
    </submittedName>
</protein>
<keyword evidence="1" id="KW-0175">Coiled coil</keyword>
<dbReference type="Proteomes" id="UP000259864">
    <property type="component" value="Chromosome 1"/>
</dbReference>